<dbReference type="Proteomes" id="UP000276223">
    <property type="component" value="Unassembled WGS sequence"/>
</dbReference>
<proteinExistence type="predicted"/>
<dbReference type="EMBL" id="RJVA01000017">
    <property type="protein sequence ID" value="ROQ89597.1"/>
    <property type="molecule type" value="Genomic_DNA"/>
</dbReference>
<dbReference type="RefSeq" id="WP_123291565.1">
    <property type="nucleotide sequence ID" value="NZ_RJVA01000017.1"/>
</dbReference>
<keyword evidence="1" id="KW-0812">Transmembrane</keyword>
<evidence type="ECO:0008006" key="4">
    <source>
        <dbReference type="Google" id="ProtNLM"/>
    </source>
</evidence>
<organism evidence="2 3">
    <name type="scientific">Desulfosoma caldarium</name>
    <dbReference type="NCBI Taxonomy" id="610254"/>
    <lineage>
        <taxon>Bacteria</taxon>
        <taxon>Pseudomonadati</taxon>
        <taxon>Thermodesulfobacteriota</taxon>
        <taxon>Syntrophobacteria</taxon>
        <taxon>Syntrophobacterales</taxon>
        <taxon>Syntrophobacteraceae</taxon>
        <taxon>Desulfosoma</taxon>
    </lineage>
</organism>
<keyword evidence="3" id="KW-1185">Reference proteome</keyword>
<feature type="transmembrane region" description="Helical" evidence="1">
    <location>
        <begin position="14"/>
        <end position="32"/>
    </location>
</feature>
<feature type="transmembrane region" description="Helical" evidence="1">
    <location>
        <begin position="233"/>
        <end position="259"/>
    </location>
</feature>
<keyword evidence="1" id="KW-1133">Transmembrane helix</keyword>
<keyword evidence="1" id="KW-0472">Membrane</keyword>
<evidence type="ECO:0000313" key="2">
    <source>
        <dbReference type="EMBL" id="ROQ89597.1"/>
    </source>
</evidence>
<evidence type="ECO:0000313" key="3">
    <source>
        <dbReference type="Proteomes" id="UP000276223"/>
    </source>
</evidence>
<accession>A0A3N1UMD4</accession>
<reference evidence="2 3" key="1">
    <citation type="submission" date="2018-11" db="EMBL/GenBank/DDBJ databases">
        <title>Genomic Encyclopedia of Type Strains, Phase IV (KMG-IV): sequencing the most valuable type-strain genomes for metagenomic binning, comparative biology and taxonomic classification.</title>
        <authorList>
            <person name="Goeker M."/>
        </authorList>
    </citation>
    <scope>NUCLEOTIDE SEQUENCE [LARGE SCALE GENOMIC DNA]</scope>
    <source>
        <strain evidence="2 3">DSM 22027</strain>
    </source>
</reference>
<comment type="caution">
    <text evidence="2">The sequence shown here is derived from an EMBL/GenBank/DDBJ whole genome shotgun (WGS) entry which is preliminary data.</text>
</comment>
<dbReference type="OrthoDB" id="5499031at2"/>
<feature type="transmembrane region" description="Helical" evidence="1">
    <location>
        <begin position="69"/>
        <end position="102"/>
    </location>
</feature>
<gene>
    <name evidence="2" type="ORF">EDC27_3134</name>
</gene>
<sequence>MEYGIRRYESTQRLWWFAFLLMCLAAGFPFSAQLRSAFSPSLPHGSLKPQEALQRVDFWLSAPWANQGLLGLVIFYLFGVLCACLMLRALWLLVQVWGTFLVARSLRRHVKSDASGKNSGRADWFEDNAPHVLSLMALARDASRLPWSLFSLAHKRLRLLVFDGRGTPSSNEMVHREQRLEGLDWHLVLSSWDAFRSISRALPLLGFVQSCWVFYLWLQPVIDGALDAASNAVVGIASLLALVHTVAATLVFGLGFGFLSRLERLYLSRLDGLFYDQLLSRMPLHNADTLVILKTLSTYFRKLQERIKRLEEALLQDRL</sequence>
<dbReference type="AlphaFoldDB" id="A0A3N1UMD4"/>
<evidence type="ECO:0000256" key="1">
    <source>
        <dbReference type="SAM" id="Phobius"/>
    </source>
</evidence>
<feature type="transmembrane region" description="Helical" evidence="1">
    <location>
        <begin position="201"/>
        <end position="218"/>
    </location>
</feature>
<protein>
    <recommendedName>
        <fullName evidence="4">MotA/TolQ/ExbB proton channel family protein</fullName>
    </recommendedName>
</protein>
<name>A0A3N1UMD4_9BACT</name>